<dbReference type="AlphaFoldDB" id="F0IV31"/>
<evidence type="ECO:0000313" key="1">
    <source>
        <dbReference type="EMBL" id="EGD38436.1"/>
    </source>
</evidence>
<organism evidence="1 2">
    <name type="scientific">Streptococcus sanguinis SK160</name>
    <dbReference type="NCBI Taxonomy" id="888812"/>
    <lineage>
        <taxon>Bacteria</taxon>
        <taxon>Bacillati</taxon>
        <taxon>Bacillota</taxon>
        <taxon>Bacilli</taxon>
        <taxon>Lactobacillales</taxon>
        <taxon>Streptococcaceae</taxon>
        <taxon>Streptococcus</taxon>
    </lineage>
</organism>
<dbReference type="HOGENOM" id="CLU_3222838_0_0_9"/>
<gene>
    <name evidence="1" type="ORF">HMPREF9384_1693</name>
</gene>
<reference evidence="1 2" key="1">
    <citation type="submission" date="2011-02" db="EMBL/GenBank/DDBJ databases">
        <authorList>
            <person name="Muzny D."/>
            <person name="Qin X."/>
            <person name="Deng J."/>
            <person name="Jiang H."/>
            <person name="Liu Y."/>
            <person name="Qu J."/>
            <person name="Song X.-Z."/>
            <person name="Zhang L."/>
            <person name="Thornton R."/>
            <person name="Coyle M."/>
            <person name="Francisco L."/>
            <person name="Jackson L."/>
            <person name="Javaid M."/>
            <person name="Korchina V."/>
            <person name="Kovar C."/>
            <person name="Mata R."/>
            <person name="Mathew T."/>
            <person name="Ngo R."/>
            <person name="Nguyen L."/>
            <person name="Nguyen N."/>
            <person name="Okwuonu G."/>
            <person name="Ongeri F."/>
            <person name="Pham C."/>
            <person name="Simmons D."/>
            <person name="Wilczek-Boney K."/>
            <person name="Hale W."/>
            <person name="Jakkamsetti A."/>
            <person name="Pham P."/>
            <person name="Ruth R."/>
            <person name="San Lucas F."/>
            <person name="Warren J."/>
            <person name="Zhang J."/>
            <person name="Zhao Z."/>
            <person name="Zhou C."/>
            <person name="Zhu D."/>
            <person name="Lee S."/>
            <person name="Bess C."/>
            <person name="Blankenburg K."/>
            <person name="Forbes L."/>
            <person name="Fu Q."/>
            <person name="Gubbala S."/>
            <person name="Hirani K."/>
            <person name="Jayaseelan J.C."/>
            <person name="Lara F."/>
            <person name="Munidasa M."/>
            <person name="Palculict T."/>
            <person name="Patil S."/>
            <person name="Pu L.-L."/>
            <person name="Saada N."/>
            <person name="Tang L."/>
            <person name="Weissenberger G."/>
            <person name="Zhu Y."/>
            <person name="Hemphill L."/>
            <person name="Shang Y."/>
            <person name="Youmans B."/>
            <person name="Ayvaz T."/>
            <person name="Ross M."/>
            <person name="Santibanez J."/>
            <person name="Aqrawi P."/>
            <person name="Gross S."/>
            <person name="Joshi V."/>
            <person name="Fowler G."/>
            <person name="Nazareth L."/>
            <person name="Reid J."/>
            <person name="Worley K."/>
            <person name="Petrosino J."/>
            <person name="Highlander S."/>
            <person name="Gibbs R."/>
        </authorList>
    </citation>
    <scope>NUCLEOTIDE SEQUENCE [LARGE SCALE GENOMIC DNA]</scope>
    <source>
        <strain evidence="1 2">SK160</strain>
    </source>
</reference>
<protein>
    <submittedName>
        <fullName evidence="1">Uncharacterized protein</fullName>
    </submittedName>
</protein>
<name>F0IV31_STRSA</name>
<evidence type="ECO:0000313" key="2">
    <source>
        <dbReference type="Proteomes" id="UP000004562"/>
    </source>
</evidence>
<proteinExistence type="predicted"/>
<dbReference type="EMBL" id="AEXZ01000010">
    <property type="protein sequence ID" value="EGD38436.1"/>
    <property type="molecule type" value="Genomic_DNA"/>
</dbReference>
<dbReference type="Proteomes" id="UP000004562">
    <property type="component" value="Unassembled WGS sequence"/>
</dbReference>
<comment type="caution">
    <text evidence="1">The sequence shown here is derived from an EMBL/GenBank/DDBJ whole genome shotgun (WGS) entry which is preliminary data.</text>
</comment>
<sequence>MLYIETSLPYNSEKESKSARIDIKKLQKLEFFLTFGVNFFSFRL</sequence>
<accession>F0IV31</accession>